<dbReference type="AlphaFoldDB" id="A0A072Q7G5"/>
<evidence type="ECO:0000256" key="1">
    <source>
        <dbReference type="SAM" id="MobiDB-lite"/>
    </source>
</evidence>
<feature type="compositionally biased region" description="Basic residues" evidence="1">
    <location>
        <begin position="59"/>
        <end position="69"/>
    </location>
</feature>
<protein>
    <submittedName>
        <fullName evidence="2">Uncharacterized protein</fullName>
    </submittedName>
</protein>
<feature type="region of interest" description="Disordered" evidence="1">
    <location>
        <begin position="44"/>
        <end position="69"/>
    </location>
</feature>
<dbReference type="Proteomes" id="UP000027920">
    <property type="component" value="Unassembled WGS sequence"/>
</dbReference>
<proteinExistence type="predicted"/>
<dbReference type="RefSeq" id="XP_013266440.1">
    <property type="nucleotide sequence ID" value="XM_013410986.1"/>
</dbReference>
<dbReference type="VEuPathDB" id="FungiDB:A1O9_01828"/>
<gene>
    <name evidence="2" type="ORF">A1O9_01828</name>
</gene>
<evidence type="ECO:0000313" key="2">
    <source>
        <dbReference type="EMBL" id="KEF63850.1"/>
    </source>
</evidence>
<organism evidence="2 3">
    <name type="scientific">Exophiala aquamarina CBS 119918</name>
    <dbReference type="NCBI Taxonomy" id="1182545"/>
    <lineage>
        <taxon>Eukaryota</taxon>
        <taxon>Fungi</taxon>
        <taxon>Dikarya</taxon>
        <taxon>Ascomycota</taxon>
        <taxon>Pezizomycotina</taxon>
        <taxon>Eurotiomycetes</taxon>
        <taxon>Chaetothyriomycetidae</taxon>
        <taxon>Chaetothyriales</taxon>
        <taxon>Herpotrichiellaceae</taxon>
        <taxon>Exophiala</taxon>
    </lineage>
</organism>
<name>A0A072Q7G5_9EURO</name>
<dbReference type="EMBL" id="AMGV01000001">
    <property type="protein sequence ID" value="KEF63850.1"/>
    <property type="molecule type" value="Genomic_DNA"/>
</dbReference>
<keyword evidence="3" id="KW-1185">Reference proteome</keyword>
<comment type="caution">
    <text evidence="2">The sequence shown here is derived from an EMBL/GenBank/DDBJ whole genome shotgun (WGS) entry which is preliminary data.</text>
</comment>
<reference evidence="2 3" key="1">
    <citation type="submission" date="2013-03" db="EMBL/GenBank/DDBJ databases">
        <title>The Genome Sequence of Exophiala aquamarina CBS 119918.</title>
        <authorList>
            <consortium name="The Broad Institute Genomics Platform"/>
            <person name="Cuomo C."/>
            <person name="de Hoog S."/>
            <person name="Gorbushina A."/>
            <person name="Walker B."/>
            <person name="Young S.K."/>
            <person name="Zeng Q."/>
            <person name="Gargeya S."/>
            <person name="Fitzgerald M."/>
            <person name="Haas B."/>
            <person name="Abouelleil A."/>
            <person name="Allen A.W."/>
            <person name="Alvarado L."/>
            <person name="Arachchi H.M."/>
            <person name="Berlin A.M."/>
            <person name="Chapman S.B."/>
            <person name="Gainer-Dewar J."/>
            <person name="Goldberg J."/>
            <person name="Griggs A."/>
            <person name="Gujja S."/>
            <person name="Hansen M."/>
            <person name="Howarth C."/>
            <person name="Imamovic A."/>
            <person name="Ireland A."/>
            <person name="Larimer J."/>
            <person name="McCowan C."/>
            <person name="Murphy C."/>
            <person name="Pearson M."/>
            <person name="Poon T.W."/>
            <person name="Priest M."/>
            <person name="Roberts A."/>
            <person name="Saif S."/>
            <person name="Shea T."/>
            <person name="Sisk P."/>
            <person name="Sykes S."/>
            <person name="Wortman J."/>
            <person name="Nusbaum C."/>
            <person name="Birren B."/>
        </authorList>
    </citation>
    <scope>NUCLEOTIDE SEQUENCE [LARGE SCALE GENOMIC DNA]</scope>
    <source>
        <strain evidence="2 3">CBS 119918</strain>
    </source>
</reference>
<dbReference type="GeneID" id="25276774"/>
<sequence length="69" mass="7530">MGRRQCGLDCPAGTRDHGCDRDHVQSLSGWQPISFHISATKNQRWNSGQAASSPAYLAARKKTTTRTTG</sequence>
<accession>A0A072Q7G5</accession>
<evidence type="ECO:0000313" key="3">
    <source>
        <dbReference type="Proteomes" id="UP000027920"/>
    </source>
</evidence>
<dbReference type="HOGENOM" id="CLU_2775937_0_0_1"/>